<evidence type="ECO:0000256" key="2">
    <source>
        <dbReference type="SAM" id="Phobius"/>
    </source>
</evidence>
<protein>
    <submittedName>
        <fullName evidence="3">Uncharacterized protein</fullName>
    </submittedName>
</protein>
<keyword evidence="2" id="KW-0812">Transmembrane</keyword>
<evidence type="ECO:0000256" key="1">
    <source>
        <dbReference type="SAM" id="MobiDB-lite"/>
    </source>
</evidence>
<comment type="caution">
    <text evidence="3">The sequence shown here is derived from an EMBL/GenBank/DDBJ whole genome shotgun (WGS) entry which is preliminary data.</text>
</comment>
<evidence type="ECO:0000313" key="4">
    <source>
        <dbReference type="Proteomes" id="UP000664096"/>
    </source>
</evidence>
<feature type="region of interest" description="Disordered" evidence="1">
    <location>
        <begin position="156"/>
        <end position="203"/>
    </location>
</feature>
<name>A0A939J219_9HYPH</name>
<feature type="region of interest" description="Disordered" evidence="1">
    <location>
        <begin position="1"/>
        <end position="51"/>
    </location>
</feature>
<accession>A0A939J219</accession>
<dbReference type="AlphaFoldDB" id="A0A939J219"/>
<organism evidence="3 4">
    <name type="scientific">Roseibium aggregatum</name>
    <dbReference type="NCBI Taxonomy" id="187304"/>
    <lineage>
        <taxon>Bacteria</taxon>
        <taxon>Pseudomonadati</taxon>
        <taxon>Pseudomonadota</taxon>
        <taxon>Alphaproteobacteria</taxon>
        <taxon>Hyphomicrobiales</taxon>
        <taxon>Stappiaceae</taxon>
        <taxon>Roseibium</taxon>
    </lineage>
</organism>
<gene>
    <name evidence="3" type="ORF">JF539_01905</name>
</gene>
<sequence>MRSAGQTSRRPARPTAKGADKGRSVTDGPLSDQTPSSDTYPPGEAPAGDVQISADDVQVALLDALKSPEFQPAPQLRAFLKFVVKAALDNERDKIKGYTIAVEALGRTENFNPVTDPIVRVEAARLRQRLSKYYEGTGAGAPVRIVIPKGSYAPEFEPAGSGTSFETARMPRQPPQTDMAQPSPPSAKAQPVATDGSPPPVARETLTLSLTDIETATPADEKTLRTVADTILAGTRFSEDTSAPPLKRGPGPQGLSLPAALALATALSAAGFLIGYIAGSS</sequence>
<keyword evidence="2" id="KW-1133">Transmembrane helix</keyword>
<dbReference type="Proteomes" id="UP000664096">
    <property type="component" value="Unassembled WGS sequence"/>
</dbReference>
<keyword evidence="2" id="KW-0472">Membrane</keyword>
<dbReference type="EMBL" id="JAEKJZ010000001">
    <property type="protein sequence ID" value="MBN9669072.1"/>
    <property type="molecule type" value="Genomic_DNA"/>
</dbReference>
<proteinExistence type="predicted"/>
<feature type="transmembrane region" description="Helical" evidence="2">
    <location>
        <begin position="255"/>
        <end position="278"/>
    </location>
</feature>
<evidence type="ECO:0000313" key="3">
    <source>
        <dbReference type="EMBL" id="MBN9669072.1"/>
    </source>
</evidence>
<reference evidence="3" key="1">
    <citation type="submission" date="2020-12" db="EMBL/GenBank/DDBJ databases">
        <title>Oil enriched cultivation method for isolating marine PHA-producing bacteria.</title>
        <authorList>
            <person name="Zheng W."/>
            <person name="Yu S."/>
            <person name="Huang Y."/>
        </authorList>
    </citation>
    <scope>NUCLEOTIDE SEQUENCE</scope>
    <source>
        <strain evidence="3">SY-2-12</strain>
    </source>
</reference>
<dbReference type="RefSeq" id="WP_207138656.1">
    <property type="nucleotide sequence ID" value="NZ_JAEKJZ010000001.1"/>
</dbReference>